<keyword evidence="1" id="KW-0732">Signal</keyword>
<dbReference type="RefSeq" id="WP_284137546.1">
    <property type="nucleotide sequence ID" value="NZ_JASJUT010000005.1"/>
</dbReference>
<dbReference type="SUPFAM" id="SSF52096">
    <property type="entry name" value="ClpP/crotonase"/>
    <property type="match status" value="1"/>
</dbReference>
<keyword evidence="4" id="KW-1185">Reference proteome</keyword>
<evidence type="ECO:0000313" key="3">
    <source>
        <dbReference type="EMBL" id="MDK2596100.1"/>
    </source>
</evidence>
<dbReference type="Gene3D" id="3.90.226.10">
    <property type="entry name" value="2-enoyl-CoA Hydratase, Chain A, domain 1"/>
    <property type="match status" value="1"/>
</dbReference>
<dbReference type="Proteomes" id="UP001231915">
    <property type="component" value="Unassembled WGS sequence"/>
</dbReference>
<sequence>MYFNKNKINKLISFSLLFSSNFVFSSQNIQPLSTTYDKAVIQDIAEFAELVHRIRYFYPSETNNATQWEYFLKYSISEILKLPTEDRLEHGLILLKSVTPLIEREKSKLPELKESEQLYHWINFGPRQYNFFFRVILKSDPQYIPAPNALVYSDWYNGQELHWPLFSRKQDLHLGKVHHSIDGPVSLEDPATCMAAVSSIWGEIHHFWPYFEQVSVDWESSHVELLNGCLGDIDKLEQVIRTEFTKLQDNHVWVGLPREYRESNFYRLPLDIDHIEGKAIVTNKTSYLTLQAEIGDELISIDGTPTDKLIENYKNQTLKSVHRAETMATRMLPRLYNAPQLVDLEFKKPDGRVITTSTASIHDNVIGPFNRPAKDGSVIQQLGDGIIVFRPHKLSNHDALQTAKLALADSHGVILDMRGYPSNLMLTNQALGMFTDNPLKLGEFSFFIQLLPNREQAFKAEQLSPTPATPQLFNVPIVAMAGRNNQSAGEHMMQWVQSMGIPIVGEVTAGINGEHVHAQLFGGHANGGISFRYTGSLSNQFDGSKLIGVGIQPDILTPITQESIQQNRDIQMQAAITQLKRMMQH</sequence>
<dbReference type="EMBL" id="JASJUT010000005">
    <property type="protein sequence ID" value="MDK2596100.1"/>
    <property type="molecule type" value="Genomic_DNA"/>
</dbReference>
<gene>
    <name evidence="3" type="ORF">QNM18_13650</name>
</gene>
<comment type="caution">
    <text evidence="3">The sequence shown here is derived from an EMBL/GenBank/DDBJ whole genome shotgun (WGS) entry which is preliminary data.</text>
</comment>
<protein>
    <submittedName>
        <fullName evidence="3">S41 family peptidase</fullName>
    </submittedName>
</protein>
<dbReference type="Pfam" id="PF03572">
    <property type="entry name" value="Peptidase_S41"/>
    <property type="match status" value="1"/>
</dbReference>
<evidence type="ECO:0000256" key="1">
    <source>
        <dbReference type="SAM" id="SignalP"/>
    </source>
</evidence>
<dbReference type="InterPro" id="IPR029045">
    <property type="entry name" value="ClpP/crotonase-like_dom_sf"/>
</dbReference>
<feature type="chain" id="PRO_5046981192" evidence="1">
    <location>
        <begin position="26"/>
        <end position="585"/>
    </location>
</feature>
<accession>A0ABT7EM23</accession>
<name>A0ABT7EM23_9GAMM</name>
<reference evidence="3 4" key="1">
    <citation type="submission" date="2023-05" db="EMBL/GenBank/DDBJ databases">
        <title>Pseudoalteromonas ardens sp. nov., Pseudoalteromonas obscura sp. nov., and Pseudoalteromonas umbrosa sp. nov., isolated from the coral Montipora capitata.</title>
        <authorList>
            <person name="Thomas E.M."/>
            <person name="Smith E.M."/>
            <person name="Papke E."/>
            <person name="Shlafstein M.D."/>
            <person name="Oline D.K."/>
            <person name="Videau P."/>
            <person name="Saw J.H."/>
            <person name="Strangman W.K."/>
            <person name="Ushijima B."/>
        </authorList>
    </citation>
    <scope>NUCLEOTIDE SEQUENCE [LARGE SCALE GENOMIC DNA]</scope>
    <source>
        <strain evidence="3 4">P94</strain>
    </source>
</reference>
<dbReference type="InterPro" id="IPR005151">
    <property type="entry name" value="Tail-specific_protease"/>
</dbReference>
<feature type="signal peptide" evidence="1">
    <location>
        <begin position="1"/>
        <end position="25"/>
    </location>
</feature>
<dbReference type="InterPro" id="IPR036034">
    <property type="entry name" value="PDZ_sf"/>
</dbReference>
<organism evidence="3 4">
    <name type="scientific">Pseudoalteromonas obscura</name>
    <dbReference type="NCBI Taxonomy" id="3048491"/>
    <lineage>
        <taxon>Bacteria</taxon>
        <taxon>Pseudomonadati</taxon>
        <taxon>Pseudomonadota</taxon>
        <taxon>Gammaproteobacteria</taxon>
        <taxon>Alteromonadales</taxon>
        <taxon>Pseudoalteromonadaceae</taxon>
        <taxon>Pseudoalteromonas</taxon>
    </lineage>
</organism>
<proteinExistence type="predicted"/>
<evidence type="ECO:0000313" key="4">
    <source>
        <dbReference type="Proteomes" id="UP001231915"/>
    </source>
</evidence>
<feature type="domain" description="Tail specific protease" evidence="2">
    <location>
        <begin position="461"/>
        <end position="555"/>
    </location>
</feature>
<evidence type="ECO:0000259" key="2">
    <source>
        <dbReference type="Pfam" id="PF03572"/>
    </source>
</evidence>
<dbReference type="Gene3D" id="2.30.42.10">
    <property type="match status" value="1"/>
</dbReference>